<accession>A0A1E5R8R9</accession>
<sequence>MTDIDQLLSIIWQDSPQKIEPIDKAELNRIYELLTKENAIAVGTTKIIDYTCLEHTLTDIKTPSSTKINYCLRKLNLQERKKNSQQTTANVKDEPKSIKNNYKKFRKMNVFEEFKPTVLTSEEEPMPRVVESFQLIDLSQDSRKLAAQKNTKQ</sequence>
<evidence type="ECO:0000313" key="1">
    <source>
        <dbReference type="EMBL" id="OEJ83294.1"/>
    </source>
</evidence>
<dbReference type="OrthoDB" id="3973100at2759"/>
<comment type="caution">
    <text evidence="1">The sequence shown here is derived from an EMBL/GenBank/DDBJ whole genome shotgun (WGS) entry which is preliminary data.</text>
</comment>
<dbReference type="EMBL" id="LPNL01000007">
    <property type="protein sequence ID" value="OEJ83294.1"/>
    <property type="molecule type" value="Genomic_DNA"/>
</dbReference>
<evidence type="ECO:0000313" key="2">
    <source>
        <dbReference type="Proteomes" id="UP000095605"/>
    </source>
</evidence>
<proteinExistence type="predicted"/>
<gene>
    <name evidence="1" type="ORF">AWRI3578_g3176</name>
</gene>
<reference evidence="2" key="1">
    <citation type="journal article" date="2016" name="Genome Announc.">
        <title>Genome sequences of three species of Hanseniaspora isolated from spontaneous wine fermentations.</title>
        <authorList>
            <person name="Sternes P.R."/>
            <person name="Lee D."/>
            <person name="Kutyna D.R."/>
            <person name="Borneman A.R."/>
        </authorList>
    </citation>
    <scope>NUCLEOTIDE SEQUENCE [LARGE SCALE GENOMIC DNA]</scope>
    <source>
        <strain evidence="2">AWRI3578</strain>
    </source>
</reference>
<dbReference type="Proteomes" id="UP000095605">
    <property type="component" value="Unassembled WGS sequence"/>
</dbReference>
<protein>
    <submittedName>
        <fullName evidence="1">Uncharacterized protein</fullName>
    </submittedName>
</protein>
<keyword evidence="2" id="KW-1185">Reference proteome</keyword>
<organism evidence="1 2">
    <name type="scientific">Hanseniaspora opuntiae</name>
    <dbReference type="NCBI Taxonomy" id="211096"/>
    <lineage>
        <taxon>Eukaryota</taxon>
        <taxon>Fungi</taxon>
        <taxon>Dikarya</taxon>
        <taxon>Ascomycota</taxon>
        <taxon>Saccharomycotina</taxon>
        <taxon>Saccharomycetes</taxon>
        <taxon>Saccharomycodales</taxon>
        <taxon>Saccharomycodaceae</taxon>
        <taxon>Hanseniaspora</taxon>
    </lineage>
</organism>
<name>A0A1E5R8R9_9ASCO</name>
<dbReference type="AlphaFoldDB" id="A0A1E5R8R9"/>